<dbReference type="Proteomes" id="UP001187415">
    <property type="component" value="Unassembled WGS sequence"/>
</dbReference>
<dbReference type="InterPro" id="IPR038794">
    <property type="entry name" value="LIAT1"/>
</dbReference>
<feature type="compositionally biased region" description="Basic residues" evidence="1">
    <location>
        <begin position="20"/>
        <end position="29"/>
    </location>
</feature>
<dbReference type="PANTHER" id="PTHR36474:SF1">
    <property type="entry name" value="PROTEIN LIAT1"/>
    <property type="match status" value="1"/>
</dbReference>
<name>A0AA88SDI0_CHASR</name>
<proteinExistence type="predicted"/>
<dbReference type="PANTHER" id="PTHR36474">
    <property type="entry name" value="PROTEIN LIAT1"/>
    <property type="match status" value="1"/>
</dbReference>
<feature type="region of interest" description="Disordered" evidence="1">
    <location>
        <begin position="1"/>
        <end position="101"/>
    </location>
</feature>
<comment type="caution">
    <text evidence="2">The sequence shown here is derived from an EMBL/GenBank/DDBJ whole genome shotgun (WGS) entry which is preliminary data.</text>
</comment>
<evidence type="ECO:0000256" key="1">
    <source>
        <dbReference type="SAM" id="MobiDB-lite"/>
    </source>
</evidence>
<dbReference type="EMBL" id="JAUPFM010000015">
    <property type="protein sequence ID" value="KAK2828209.1"/>
    <property type="molecule type" value="Genomic_DNA"/>
</dbReference>
<reference evidence="2" key="1">
    <citation type="submission" date="2023-07" db="EMBL/GenBank/DDBJ databases">
        <title>Chromosome-level Genome Assembly of Striped Snakehead (Channa striata).</title>
        <authorList>
            <person name="Liu H."/>
        </authorList>
    </citation>
    <scope>NUCLEOTIDE SEQUENCE</scope>
    <source>
        <strain evidence="2">Gz</strain>
        <tissue evidence="2">Muscle</tissue>
    </source>
</reference>
<dbReference type="AlphaFoldDB" id="A0AA88SDI0"/>
<evidence type="ECO:0000313" key="3">
    <source>
        <dbReference type="Proteomes" id="UP001187415"/>
    </source>
</evidence>
<gene>
    <name evidence="2" type="ORF">Q5P01_019243</name>
</gene>
<keyword evidence="3" id="KW-1185">Reference proteome</keyword>
<organism evidence="2 3">
    <name type="scientific">Channa striata</name>
    <name type="common">Snakehead murrel</name>
    <name type="synonym">Ophicephalus striatus</name>
    <dbReference type="NCBI Taxonomy" id="64152"/>
    <lineage>
        <taxon>Eukaryota</taxon>
        <taxon>Metazoa</taxon>
        <taxon>Chordata</taxon>
        <taxon>Craniata</taxon>
        <taxon>Vertebrata</taxon>
        <taxon>Euteleostomi</taxon>
        <taxon>Actinopterygii</taxon>
        <taxon>Neopterygii</taxon>
        <taxon>Teleostei</taxon>
        <taxon>Neoteleostei</taxon>
        <taxon>Acanthomorphata</taxon>
        <taxon>Anabantaria</taxon>
        <taxon>Anabantiformes</taxon>
        <taxon>Channoidei</taxon>
        <taxon>Channidae</taxon>
        <taxon>Channa</taxon>
    </lineage>
</organism>
<evidence type="ECO:0008006" key="4">
    <source>
        <dbReference type="Google" id="ProtNLM"/>
    </source>
</evidence>
<evidence type="ECO:0000313" key="2">
    <source>
        <dbReference type="EMBL" id="KAK2828209.1"/>
    </source>
</evidence>
<protein>
    <recommendedName>
        <fullName evidence="4">Protein LIAT1</fullName>
    </recommendedName>
</protein>
<sequence>MPEQKTCKLLQPFKSADSKKKTKKKRKKGTASNTPPRNAVKPRPVSLPPETSMVPPLAPQIPGQDEGQVPKFRPTSKKNGEQLAGSGQRSKKHPKDSPSLLSCEALAQGHLAELSAKESLRWEGALEDPQAEEKRLEMYRANRRQRYIAHREALQKEIQDTSNKTKKSSGKC</sequence>
<accession>A0AA88SDI0</accession>